<keyword evidence="2" id="KW-1185">Reference proteome</keyword>
<dbReference type="InterPro" id="IPR041881">
    <property type="entry name" value="PqqD_sf"/>
</dbReference>
<evidence type="ECO:0000313" key="2">
    <source>
        <dbReference type="Proteomes" id="UP001141933"/>
    </source>
</evidence>
<dbReference type="RefSeq" id="WP_269878507.1">
    <property type="nucleotide sequence ID" value="NZ_JAPZVM010000009.1"/>
</dbReference>
<dbReference type="Proteomes" id="UP001141933">
    <property type="component" value="Unassembled WGS sequence"/>
</dbReference>
<dbReference type="Pfam" id="PF05402">
    <property type="entry name" value="PqqD"/>
    <property type="match status" value="1"/>
</dbReference>
<name>A0ABT4PJN3_9BACT</name>
<gene>
    <name evidence="1" type="ORF">O6P32_10855</name>
</gene>
<dbReference type="Gene3D" id="1.10.10.1150">
    <property type="entry name" value="Coenzyme PQQ synthesis protein D (PqqD)"/>
    <property type="match status" value="1"/>
</dbReference>
<dbReference type="InterPro" id="IPR008792">
    <property type="entry name" value="PQQD"/>
</dbReference>
<protein>
    <submittedName>
        <fullName evidence="1">PqqD family protein</fullName>
    </submittedName>
</protein>
<organism evidence="1 2">
    <name type="scientific">Phocaeicola acetigenes</name>
    <dbReference type="NCBI Taxonomy" id="3016083"/>
    <lineage>
        <taxon>Bacteria</taxon>
        <taxon>Pseudomonadati</taxon>
        <taxon>Bacteroidota</taxon>
        <taxon>Bacteroidia</taxon>
        <taxon>Bacteroidales</taxon>
        <taxon>Bacteroidaceae</taxon>
        <taxon>Phocaeicola</taxon>
    </lineage>
</organism>
<comment type="caution">
    <text evidence="1">The sequence shown here is derived from an EMBL/GenBank/DDBJ whole genome shotgun (WGS) entry which is preliminary data.</text>
</comment>
<proteinExistence type="predicted"/>
<dbReference type="EMBL" id="JAPZVM010000009">
    <property type="protein sequence ID" value="MCZ8373199.1"/>
    <property type="molecule type" value="Genomic_DNA"/>
</dbReference>
<sequence length="88" mass="10145">MKLKENLQLRKVGRQYMVVDSCSGSVNLSKVFTLNETAAGLWQRMEGGECSVEELTDWMCGEYEVDRETARKDIERQLEVWKREGLVG</sequence>
<evidence type="ECO:0000313" key="1">
    <source>
        <dbReference type="EMBL" id="MCZ8373199.1"/>
    </source>
</evidence>
<accession>A0ABT4PJN3</accession>
<reference evidence="1" key="1">
    <citation type="submission" date="2022-12" db="EMBL/GenBank/DDBJ databases">
        <title>Phocaeicola acetigenes sp. nov., isolated feces from a healthy human.</title>
        <authorList>
            <person name="Do H."/>
            <person name="Ha Y.B."/>
            <person name="Kim J.-S."/>
            <person name="Suh M.K."/>
            <person name="Kim H.S."/>
            <person name="Lee J.-S."/>
        </authorList>
    </citation>
    <scope>NUCLEOTIDE SEQUENCE</scope>
    <source>
        <strain evidence="1">KGMB11183</strain>
    </source>
</reference>